<protein>
    <submittedName>
        <fullName evidence="9">ABC-type nitrate/sulfonate/bicarbonate transport system permease component</fullName>
    </submittedName>
</protein>
<dbReference type="PROSITE" id="PS50928">
    <property type="entry name" value="ABC_TM1"/>
    <property type="match status" value="1"/>
</dbReference>
<evidence type="ECO:0000256" key="4">
    <source>
        <dbReference type="ARBA" id="ARBA00022692"/>
    </source>
</evidence>
<sequence>MASKGKFHLIWPPAAVMAGLLLIWQIVTSTFNIEEWILPSPYAIGTEMQEAWPRLMEHTAATIRITLLGFGAGTAAGFVLAALLHFIPGARTALYPLLVLTQNIPLIVLGDLLVIWFGFGLMPKLILLVLVCFFPVCVSMLTGLRQADEKLVTYMRMIGASRSQLFWRLELPGSLSHLFTGLKIAASYCVISAIYAETIGSNVGLGVFIRLASNGWETSRVFAGIIMIVALSLLLFGLIAGIERLTLRWQVREEAAGQ</sequence>
<dbReference type="PANTHER" id="PTHR30151">
    <property type="entry name" value="ALKANE SULFONATE ABC TRANSPORTER-RELATED, MEMBRANE SUBUNIT"/>
    <property type="match status" value="1"/>
</dbReference>
<dbReference type="PANTHER" id="PTHR30151:SF20">
    <property type="entry name" value="ABC TRANSPORTER PERMEASE PROTEIN HI_0355-RELATED"/>
    <property type="match status" value="1"/>
</dbReference>
<feature type="transmembrane region" description="Helical" evidence="7">
    <location>
        <begin position="65"/>
        <end position="87"/>
    </location>
</feature>
<dbReference type="GO" id="GO:0005886">
    <property type="term" value="C:plasma membrane"/>
    <property type="evidence" value="ECO:0007669"/>
    <property type="project" value="UniProtKB-SubCell"/>
</dbReference>
<comment type="caution">
    <text evidence="9">The sequence shown here is derived from an EMBL/GenBank/DDBJ whole genome shotgun (WGS) entry which is preliminary data.</text>
</comment>
<evidence type="ECO:0000256" key="2">
    <source>
        <dbReference type="ARBA" id="ARBA00022448"/>
    </source>
</evidence>
<keyword evidence="10" id="KW-1185">Reference proteome</keyword>
<name>A0A7W5FLU4_9BACL</name>
<comment type="subcellular location">
    <subcellularLocation>
        <location evidence="1 7">Cell membrane</location>
        <topology evidence="1 7">Multi-pass membrane protein</topology>
    </subcellularLocation>
</comment>
<proteinExistence type="inferred from homology"/>
<evidence type="ECO:0000256" key="3">
    <source>
        <dbReference type="ARBA" id="ARBA00022475"/>
    </source>
</evidence>
<accession>A0A7W5FLU4</accession>
<comment type="similarity">
    <text evidence="7">Belongs to the binding-protein-dependent transport system permease family.</text>
</comment>
<keyword evidence="6 7" id="KW-0472">Membrane</keyword>
<dbReference type="Gene3D" id="1.10.3720.10">
    <property type="entry name" value="MetI-like"/>
    <property type="match status" value="1"/>
</dbReference>
<feature type="transmembrane region" description="Helical" evidence="7">
    <location>
        <begin position="221"/>
        <end position="242"/>
    </location>
</feature>
<evidence type="ECO:0000313" key="9">
    <source>
        <dbReference type="EMBL" id="MBB3109334.1"/>
    </source>
</evidence>
<dbReference type="SUPFAM" id="SSF161098">
    <property type="entry name" value="MetI-like"/>
    <property type="match status" value="1"/>
</dbReference>
<dbReference type="Proteomes" id="UP000570361">
    <property type="component" value="Unassembled WGS sequence"/>
</dbReference>
<evidence type="ECO:0000256" key="6">
    <source>
        <dbReference type="ARBA" id="ARBA00023136"/>
    </source>
</evidence>
<keyword evidence="4 7" id="KW-0812">Transmembrane</keyword>
<keyword evidence="3" id="KW-1003">Cell membrane</keyword>
<dbReference type="Pfam" id="PF00528">
    <property type="entry name" value="BPD_transp_1"/>
    <property type="match status" value="1"/>
</dbReference>
<keyword evidence="2 7" id="KW-0813">Transport</keyword>
<feature type="transmembrane region" description="Helical" evidence="7">
    <location>
        <begin position="125"/>
        <end position="144"/>
    </location>
</feature>
<dbReference type="RefSeq" id="WP_183598286.1">
    <property type="nucleotide sequence ID" value="NZ_JACHXK010000002.1"/>
</dbReference>
<dbReference type="InterPro" id="IPR000515">
    <property type="entry name" value="MetI-like"/>
</dbReference>
<organism evidence="9 10">
    <name type="scientific">Paenibacillus phyllosphaerae</name>
    <dbReference type="NCBI Taxonomy" id="274593"/>
    <lineage>
        <taxon>Bacteria</taxon>
        <taxon>Bacillati</taxon>
        <taxon>Bacillota</taxon>
        <taxon>Bacilli</taxon>
        <taxon>Bacillales</taxon>
        <taxon>Paenibacillaceae</taxon>
        <taxon>Paenibacillus</taxon>
    </lineage>
</organism>
<evidence type="ECO:0000256" key="1">
    <source>
        <dbReference type="ARBA" id="ARBA00004651"/>
    </source>
</evidence>
<dbReference type="AlphaFoldDB" id="A0A7W5FLU4"/>
<dbReference type="InterPro" id="IPR035906">
    <property type="entry name" value="MetI-like_sf"/>
</dbReference>
<gene>
    <name evidence="9" type="ORF">FHS18_001386</name>
</gene>
<keyword evidence="5 7" id="KW-1133">Transmembrane helix</keyword>
<dbReference type="GO" id="GO:0055085">
    <property type="term" value="P:transmembrane transport"/>
    <property type="evidence" value="ECO:0007669"/>
    <property type="project" value="InterPro"/>
</dbReference>
<dbReference type="EMBL" id="JACHXK010000002">
    <property type="protein sequence ID" value="MBB3109334.1"/>
    <property type="molecule type" value="Genomic_DNA"/>
</dbReference>
<reference evidence="9 10" key="1">
    <citation type="submission" date="2020-08" db="EMBL/GenBank/DDBJ databases">
        <title>Genomic Encyclopedia of Type Strains, Phase III (KMG-III): the genomes of soil and plant-associated and newly described type strains.</title>
        <authorList>
            <person name="Whitman W."/>
        </authorList>
    </citation>
    <scope>NUCLEOTIDE SEQUENCE [LARGE SCALE GENOMIC DNA]</scope>
    <source>
        <strain evidence="9 10">CECT 5862</strain>
    </source>
</reference>
<evidence type="ECO:0000259" key="8">
    <source>
        <dbReference type="PROSITE" id="PS50928"/>
    </source>
</evidence>
<evidence type="ECO:0000256" key="7">
    <source>
        <dbReference type="RuleBase" id="RU363032"/>
    </source>
</evidence>
<evidence type="ECO:0000313" key="10">
    <source>
        <dbReference type="Proteomes" id="UP000570361"/>
    </source>
</evidence>
<feature type="domain" description="ABC transmembrane type-1" evidence="8">
    <location>
        <begin position="59"/>
        <end position="239"/>
    </location>
</feature>
<dbReference type="CDD" id="cd06261">
    <property type="entry name" value="TM_PBP2"/>
    <property type="match status" value="1"/>
</dbReference>
<feature type="transmembrane region" description="Helical" evidence="7">
    <location>
        <begin position="94"/>
        <end position="119"/>
    </location>
</feature>
<evidence type="ECO:0000256" key="5">
    <source>
        <dbReference type="ARBA" id="ARBA00022989"/>
    </source>
</evidence>
<feature type="transmembrane region" description="Helical" evidence="7">
    <location>
        <begin position="7"/>
        <end position="27"/>
    </location>
</feature>